<keyword evidence="2" id="KW-0812">Transmembrane</keyword>
<keyword evidence="1" id="KW-0802">TPR repeat</keyword>
<feature type="transmembrane region" description="Helical" evidence="2">
    <location>
        <begin position="236"/>
        <end position="255"/>
    </location>
</feature>
<dbReference type="Gene3D" id="1.25.40.10">
    <property type="entry name" value="Tetratricopeptide repeat domain"/>
    <property type="match status" value="1"/>
</dbReference>
<dbReference type="SMART" id="SM00028">
    <property type="entry name" value="TPR"/>
    <property type="match status" value="4"/>
</dbReference>
<comment type="caution">
    <text evidence="3">The sequence shown here is derived from an EMBL/GenBank/DDBJ whole genome shotgun (WGS) entry which is preliminary data.</text>
</comment>
<keyword evidence="2" id="KW-1133">Transmembrane helix</keyword>
<dbReference type="PANTHER" id="PTHR12558:SF13">
    <property type="entry name" value="CELL DIVISION CYCLE PROTEIN 27 HOMOLOG"/>
    <property type="match status" value="1"/>
</dbReference>
<dbReference type="Pfam" id="PF12895">
    <property type="entry name" value="ANAPC3"/>
    <property type="match status" value="1"/>
</dbReference>
<feature type="repeat" description="TPR" evidence="1">
    <location>
        <begin position="74"/>
        <end position="107"/>
    </location>
</feature>
<organism evidence="3 4">
    <name type="scientific">Ornithinibacillus caprae</name>
    <dbReference type="NCBI Taxonomy" id="2678566"/>
    <lineage>
        <taxon>Bacteria</taxon>
        <taxon>Bacillati</taxon>
        <taxon>Bacillota</taxon>
        <taxon>Bacilli</taxon>
        <taxon>Bacillales</taxon>
        <taxon>Bacillaceae</taxon>
        <taxon>Ornithinibacillus</taxon>
    </lineage>
</organism>
<feature type="repeat" description="TPR" evidence="1">
    <location>
        <begin position="108"/>
        <end position="141"/>
    </location>
</feature>
<dbReference type="InterPro" id="IPR011990">
    <property type="entry name" value="TPR-like_helical_dom_sf"/>
</dbReference>
<dbReference type="EMBL" id="WOCA01000009">
    <property type="protein sequence ID" value="MUK89205.1"/>
    <property type="molecule type" value="Genomic_DNA"/>
</dbReference>
<protein>
    <submittedName>
        <fullName evidence="3">Tetratricopeptide repeat protein</fullName>
    </submittedName>
</protein>
<dbReference type="Proteomes" id="UP000469125">
    <property type="component" value="Unassembled WGS sequence"/>
</dbReference>
<feature type="transmembrane region" description="Helical" evidence="2">
    <location>
        <begin position="261"/>
        <end position="283"/>
    </location>
</feature>
<dbReference type="RefSeq" id="WP_155669179.1">
    <property type="nucleotide sequence ID" value="NZ_WOCA01000009.1"/>
</dbReference>
<proteinExistence type="predicted"/>
<feature type="repeat" description="TPR" evidence="1">
    <location>
        <begin position="40"/>
        <end position="73"/>
    </location>
</feature>
<dbReference type="PROSITE" id="PS50005">
    <property type="entry name" value="TPR"/>
    <property type="match status" value="3"/>
</dbReference>
<keyword evidence="4" id="KW-1185">Reference proteome</keyword>
<reference evidence="3 4" key="1">
    <citation type="submission" date="2019-11" db="EMBL/GenBank/DDBJ databases">
        <authorList>
            <person name="Li X."/>
        </authorList>
    </citation>
    <scope>NUCLEOTIDE SEQUENCE [LARGE SCALE GENOMIC DNA]</scope>
    <source>
        <strain evidence="3 4">L9</strain>
    </source>
</reference>
<dbReference type="InterPro" id="IPR019734">
    <property type="entry name" value="TPR_rpt"/>
</dbReference>
<accession>A0A6N8FIC4</accession>
<evidence type="ECO:0000313" key="3">
    <source>
        <dbReference type="EMBL" id="MUK89205.1"/>
    </source>
</evidence>
<evidence type="ECO:0000256" key="1">
    <source>
        <dbReference type="PROSITE-ProRule" id="PRU00339"/>
    </source>
</evidence>
<dbReference type="SUPFAM" id="SSF48452">
    <property type="entry name" value="TPR-like"/>
    <property type="match status" value="1"/>
</dbReference>
<gene>
    <name evidence="3" type="ORF">GMD78_12565</name>
</gene>
<dbReference type="PANTHER" id="PTHR12558">
    <property type="entry name" value="CELL DIVISION CYCLE 16,23,27"/>
    <property type="match status" value="1"/>
</dbReference>
<keyword evidence="2" id="KW-0472">Membrane</keyword>
<sequence>MCEEQYANDRKMIEHYFSMDRYEDARPIIENLLLSDPQDPETLYLMGVVYLSREQYTEARELVQEALRNGYNPEYAFFFIGLTYQEQKMYAEAEDAYLRSLEINPNQANVNAAYGYLMLLTGHDEKAIKLLDEAIRIDPDDSAVNDYVYRFYLAKNDGSNQAQYLQRTMEIARNEQEKLINIAVYHLVKEDTKTAEEYLRQLYLLDPTNKHVLEVLEEINRTNHMLFLPNRLIDKIGGPAVFYIGFIILVLVLTWADINSIAIVILALYLITAGYTWLAPLLYRLFVKGKI</sequence>
<evidence type="ECO:0000313" key="4">
    <source>
        <dbReference type="Proteomes" id="UP000469125"/>
    </source>
</evidence>
<name>A0A6N8FIC4_9BACI</name>
<dbReference type="Pfam" id="PF13181">
    <property type="entry name" value="TPR_8"/>
    <property type="match status" value="1"/>
</dbReference>
<dbReference type="AlphaFoldDB" id="A0A6N8FIC4"/>
<evidence type="ECO:0000256" key="2">
    <source>
        <dbReference type="SAM" id="Phobius"/>
    </source>
</evidence>